<organism evidence="3 4">
    <name type="scientific">Apiospora aurea</name>
    <dbReference type="NCBI Taxonomy" id="335848"/>
    <lineage>
        <taxon>Eukaryota</taxon>
        <taxon>Fungi</taxon>
        <taxon>Dikarya</taxon>
        <taxon>Ascomycota</taxon>
        <taxon>Pezizomycotina</taxon>
        <taxon>Sordariomycetes</taxon>
        <taxon>Xylariomycetidae</taxon>
        <taxon>Amphisphaeriales</taxon>
        <taxon>Apiosporaceae</taxon>
        <taxon>Apiospora</taxon>
    </lineage>
</organism>
<evidence type="ECO:0000256" key="2">
    <source>
        <dbReference type="SAM" id="MobiDB-lite"/>
    </source>
</evidence>
<reference evidence="3 4" key="1">
    <citation type="submission" date="2023-01" db="EMBL/GenBank/DDBJ databases">
        <title>Analysis of 21 Apiospora genomes using comparative genomics revels a genus with tremendous synthesis potential of carbohydrate active enzymes and secondary metabolites.</title>
        <authorList>
            <person name="Sorensen T."/>
        </authorList>
    </citation>
    <scope>NUCLEOTIDE SEQUENCE [LARGE SCALE GENOMIC DNA]</scope>
    <source>
        <strain evidence="3 4">CBS 24483</strain>
    </source>
</reference>
<gene>
    <name evidence="3" type="ORF">PG986_000885</name>
</gene>
<dbReference type="GeneID" id="92070169"/>
<sequence length="432" mass="48983">MSDQHDRHDNDSPVRIKSEEDAPGGLHDVRPDNRLTKKIDKHVTSRASEAGQPHEGDISNVLEERQAAHQAKMNEYRETHEAIMNVTSNQYESETEYMQTQHEEILRLHGDIHRLQGRNRELEAQKVTLKSMISEMRRTADETVQLLKSNLSASEESEDAARKQCVELESAYSLALSELEVYKQSKPSFEVDDSTVVGKWTQLDNAIVEISSEYFRAHLQMKSFSHNQKTLYHSICGNAGDYIENRTLAPFFFRAVIWHVIIENVFLDSFSIYGKGTQEVAKCVRNNMSPTDVVYISWRAETAIYLDRGRTEDRAKQCTEKIVGNLATKLPQKHLTTRDQAIFRAQLVVISQRAAGLASIFAQSKAIYRILRRGPDSPAVRFNEEAMEMTNQLREGNSIVEFTTRPGLTKAGDAEGKNYDQAITLVKAGVCC</sequence>
<dbReference type="RefSeq" id="XP_066706000.1">
    <property type="nucleotide sequence ID" value="XM_066837107.1"/>
</dbReference>
<protein>
    <submittedName>
        <fullName evidence="3">Uncharacterized protein</fullName>
    </submittedName>
</protein>
<proteinExistence type="predicted"/>
<keyword evidence="1" id="KW-0175">Coiled coil</keyword>
<comment type="caution">
    <text evidence="3">The sequence shown here is derived from an EMBL/GenBank/DDBJ whole genome shotgun (WGS) entry which is preliminary data.</text>
</comment>
<dbReference type="EMBL" id="JAQQWE010000001">
    <property type="protein sequence ID" value="KAK7966608.1"/>
    <property type="molecule type" value="Genomic_DNA"/>
</dbReference>
<evidence type="ECO:0000313" key="4">
    <source>
        <dbReference type="Proteomes" id="UP001391051"/>
    </source>
</evidence>
<dbReference type="Proteomes" id="UP001391051">
    <property type="component" value="Unassembled WGS sequence"/>
</dbReference>
<accession>A0ABR1QVD9</accession>
<keyword evidence="4" id="KW-1185">Reference proteome</keyword>
<feature type="compositionally biased region" description="Basic and acidic residues" evidence="2">
    <location>
        <begin position="27"/>
        <end position="43"/>
    </location>
</feature>
<name>A0ABR1QVD9_9PEZI</name>
<evidence type="ECO:0000256" key="1">
    <source>
        <dbReference type="SAM" id="Coils"/>
    </source>
</evidence>
<feature type="region of interest" description="Disordered" evidence="2">
    <location>
        <begin position="1"/>
        <end position="57"/>
    </location>
</feature>
<evidence type="ECO:0000313" key="3">
    <source>
        <dbReference type="EMBL" id="KAK7966608.1"/>
    </source>
</evidence>
<feature type="compositionally biased region" description="Basic and acidic residues" evidence="2">
    <location>
        <begin position="1"/>
        <end position="20"/>
    </location>
</feature>
<feature type="coiled-coil region" evidence="1">
    <location>
        <begin position="105"/>
        <end position="139"/>
    </location>
</feature>